<name>A0AA38R6E4_9PEZI</name>
<dbReference type="SUPFAM" id="SSF103473">
    <property type="entry name" value="MFS general substrate transporter"/>
    <property type="match status" value="1"/>
</dbReference>
<dbReference type="PANTHER" id="PTHR48022">
    <property type="entry name" value="PLASTIDIC GLUCOSE TRANSPORTER 4"/>
    <property type="match status" value="1"/>
</dbReference>
<gene>
    <name evidence="9" type="ORF">NKR23_g9722</name>
</gene>
<dbReference type="Pfam" id="PF00083">
    <property type="entry name" value="Sugar_tr"/>
    <property type="match status" value="1"/>
</dbReference>
<keyword evidence="4 7" id="KW-0812">Transmembrane</keyword>
<feature type="transmembrane region" description="Helical" evidence="7">
    <location>
        <begin position="200"/>
        <end position="218"/>
    </location>
</feature>
<dbReference type="Gene3D" id="1.20.1250.20">
    <property type="entry name" value="MFS general substrate transporter like domains"/>
    <property type="match status" value="1"/>
</dbReference>
<dbReference type="InterPro" id="IPR050360">
    <property type="entry name" value="MFS_Sugar_Transporters"/>
</dbReference>
<dbReference type="InterPro" id="IPR036259">
    <property type="entry name" value="MFS_trans_sf"/>
</dbReference>
<dbReference type="GO" id="GO:0016020">
    <property type="term" value="C:membrane"/>
    <property type="evidence" value="ECO:0007669"/>
    <property type="project" value="UniProtKB-SubCell"/>
</dbReference>
<feature type="transmembrane region" description="Helical" evidence="7">
    <location>
        <begin position="107"/>
        <end position="125"/>
    </location>
</feature>
<organism evidence="9 10">
    <name type="scientific">Pleurostoma richardsiae</name>
    <dbReference type="NCBI Taxonomy" id="41990"/>
    <lineage>
        <taxon>Eukaryota</taxon>
        <taxon>Fungi</taxon>
        <taxon>Dikarya</taxon>
        <taxon>Ascomycota</taxon>
        <taxon>Pezizomycotina</taxon>
        <taxon>Sordariomycetes</taxon>
        <taxon>Sordariomycetidae</taxon>
        <taxon>Calosphaeriales</taxon>
        <taxon>Pleurostomataceae</taxon>
        <taxon>Pleurostoma</taxon>
    </lineage>
</organism>
<accession>A0AA38R6E4</accession>
<dbReference type="GO" id="GO:0005351">
    <property type="term" value="F:carbohydrate:proton symporter activity"/>
    <property type="evidence" value="ECO:0007669"/>
    <property type="project" value="TreeGrafter"/>
</dbReference>
<feature type="domain" description="Major facilitator superfamily (MFS) profile" evidence="8">
    <location>
        <begin position="29"/>
        <end position="459"/>
    </location>
</feature>
<dbReference type="InterPro" id="IPR003663">
    <property type="entry name" value="Sugar/inositol_transpt"/>
</dbReference>
<reference evidence="9" key="1">
    <citation type="submission" date="2022-07" db="EMBL/GenBank/DDBJ databases">
        <title>Fungi with potential for degradation of polypropylene.</title>
        <authorList>
            <person name="Gostincar C."/>
        </authorList>
    </citation>
    <scope>NUCLEOTIDE SEQUENCE</scope>
    <source>
        <strain evidence="9">EXF-13308</strain>
    </source>
</reference>
<evidence type="ECO:0000256" key="6">
    <source>
        <dbReference type="ARBA" id="ARBA00023136"/>
    </source>
</evidence>
<feature type="transmembrane region" description="Helical" evidence="7">
    <location>
        <begin position="361"/>
        <end position="388"/>
    </location>
</feature>
<feature type="transmembrane region" description="Helical" evidence="7">
    <location>
        <begin position="304"/>
        <end position="322"/>
    </location>
</feature>
<comment type="subcellular location">
    <subcellularLocation>
        <location evidence="1">Membrane</location>
        <topology evidence="1">Multi-pass membrane protein</topology>
    </subcellularLocation>
</comment>
<evidence type="ECO:0000256" key="5">
    <source>
        <dbReference type="ARBA" id="ARBA00022989"/>
    </source>
</evidence>
<evidence type="ECO:0000259" key="8">
    <source>
        <dbReference type="PROSITE" id="PS50850"/>
    </source>
</evidence>
<comment type="caution">
    <text evidence="9">The sequence shown here is derived from an EMBL/GenBank/DDBJ whole genome shotgun (WGS) entry which is preliminary data.</text>
</comment>
<evidence type="ECO:0000256" key="7">
    <source>
        <dbReference type="SAM" id="Phobius"/>
    </source>
</evidence>
<dbReference type="InterPro" id="IPR005828">
    <property type="entry name" value="MFS_sugar_transport-like"/>
</dbReference>
<feature type="transmembrane region" description="Helical" evidence="7">
    <location>
        <begin position="137"/>
        <end position="154"/>
    </location>
</feature>
<dbReference type="Proteomes" id="UP001174694">
    <property type="component" value="Unassembled WGS sequence"/>
</dbReference>
<feature type="transmembrane region" description="Helical" evidence="7">
    <location>
        <begin position="437"/>
        <end position="455"/>
    </location>
</feature>
<evidence type="ECO:0000256" key="1">
    <source>
        <dbReference type="ARBA" id="ARBA00004141"/>
    </source>
</evidence>
<comment type="similarity">
    <text evidence="2">Belongs to the major facilitator superfamily. Sugar transporter (TC 2.A.1.1) family.</text>
</comment>
<dbReference type="PANTHER" id="PTHR48022:SF15">
    <property type="entry name" value="ALPHA-GLUCOSIDE TRANSPORTER, PUTATIVE (AFU_ORTHOLOGUE AFUA_5G00500)-RELATED"/>
    <property type="match status" value="1"/>
</dbReference>
<dbReference type="PROSITE" id="PS00216">
    <property type="entry name" value="SUGAR_TRANSPORT_1"/>
    <property type="match status" value="1"/>
</dbReference>
<dbReference type="AlphaFoldDB" id="A0AA38R6E4"/>
<feature type="transmembrane region" description="Helical" evidence="7">
    <location>
        <begin position="26"/>
        <end position="53"/>
    </location>
</feature>
<sequence>MATVPVDWTEIQPEKKWSILRKQRRFALWALYTSIGSMMMGFDFSLAGTATAFPAFQRVMGVPYPSQASGYLIPAYIQSSWSGVSTAGDIVGVLISGQLMDRIGRKYTILVGTILTAVGVGIQVASHEWKLFLGGRLVNAIGFGMVFVIAPVWIGENVRPELRGLFLCFTNGSIVLGQFVLALVAYGVQKINSDWSFRSLIIIQYAFVVPLLLGWPFFPESPYFLLEFKNDTDGARKSLRRVHGSTDHSLIDAEIVRIQGCFKGPHLKRTLTAVLPAAAQQFIGAGFVLSYVTYFLDLLGVKQYFTVSVVLYVCMLLSNLSAFTLIEVSGRRPLILYGMIALTLIELLMGIMGVVDNAGAIWLILVCIFLWAIVYQVSIGAVGFAVAVEIPTPSLRPTTVSLVGLVQGICLASGWVIGFVSPYMINPDEGNMGAKVGFVFAGLGVFLCIAVFFMIPETKGLSYNDLDRLFAERVNPRYFQREILLLREHPVDKETSREDAKEAGSQTIHVETAGDISV</sequence>
<keyword evidence="3" id="KW-0813">Transport</keyword>
<dbReference type="PRINTS" id="PR00171">
    <property type="entry name" value="SUGRTRNSPORT"/>
</dbReference>
<protein>
    <submittedName>
        <fullName evidence="9">General substrate transporter</fullName>
    </submittedName>
</protein>
<keyword evidence="10" id="KW-1185">Reference proteome</keyword>
<dbReference type="PROSITE" id="PS50850">
    <property type="entry name" value="MFS"/>
    <property type="match status" value="1"/>
</dbReference>
<dbReference type="InterPro" id="IPR020846">
    <property type="entry name" value="MFS_dom"/>
</dbReference>
<dbReference type="InterPro" id="IPR005829">
    <property type="entry name" value="Sugar_transporter_CS"/>
</dbReference>
<evidence type="ECO:0000313" key="9">
    <source>
        <dbReference type="EMBL" id="KAJ9136628.1"/>
    </source>
</evidence>
<proteinExistence type="inferred from homology"/>
<dbReference type="EMBL" id="JANBVO010000039">
    <property type="protein sequence ID" value="KAJ9136628.1"/>
    <property type="molecule type" value="Genomic_DNA"/>
</dbReference>
<feature type="transmembrane region" description="Helical" evidence="7">
    <location>
        <begin position="334"/>
        <end position="355"/>
    </location>
</feature>
<feature type="transmembrane region" description="Helical" evidence="7">
    <location>
        <begin position="400"/>
        <end position="425"/>
    </location>
</feature>
<evidence type="ECO:0000256" key="3">
    <source>
        <dbReference type="ARBA" id="ARBA00022448"/>
    </source>
</evidence>
<evidence type="ECO:0000256" key="4">
    <source>
        <dbReference type="ARBA" id="ARBA00022692"/>
    </source>
</evidence>
<evidence type="ECO:0000256" key="2">
    <source>
        <dbReference type="ARBA" id="ARBA00010992"/>
    </source>
</evidence>
<keyword evidence="6 7" id="KW-0472">Membrane</keyword>
<evidence type="ECO:0000313" key="10">
    <source>
        <dbReference type="Proteomes" id="UP001174694"/>
    </source>
</evidence>
<feature type="transmembrane region" description="Helical" evidence="7">
    <location>
        <begin position="273"/>
        <end position="292"/>
    </location>
</feature>
<feature type="transmembrane region" description="Helical" evidence="7">
    <location>
        <begin position="166"/>
        <end position="188"/>
    </location>
</feature>
<keyword evidence="5 7" id="KW-1133">Transmembrane helix</keyword>